<dbReference type="RefSeq" id="WP_018678881.1">
    <property type="nucleotide sequence ID" value="NZ_AYEV01000023.1"/>
</dbReference>
<sequence length="97" mass="10772">MKCGAKTKFGSKCQHVAGHRTHHKGTGKCYLHGGASKGALKGNKNAYKHGRYAKIVSNDVPLPFEDISKLQEIKESNTIEPELDLFNEMYRSRSKPA</sequence>
<protein>
    <submittedName>
        <fullName evidence="1">Uncharacterized protein</fullName>
    </submittedName>
</protein>
<dbReference type="PATRIC" id="fig|1120928.5.peg.2280"/>
<dbReference type="EMBL" id="AYEV01000023">
    <property type="protein sequence ID" value="ESK54947.1"/>
    <property type="molecule type" value="Genomic_DNA"/>
</dbReference>
<dbReference type="Proteomes" id="UP000017404">
    <property type="component" value="Unassembled WGS sequence"/>
</dbReference>
<comment type="caution">
    <text evidence="1">The sequence shown here is derived from an EMBL/GenBank/DDBJ whole genome shotgun (WGS) entry which is preliminary data.</text>
</comment>
<organism evidence="1 2">
    <name type="scientific">Acinetobacter tjernbergiae DSM 14971 = CIP 107465</name>
    <dbReference type="NCBI Taxonomy" id="1120928"/>
    <lineage>
        <taxon>Bacteria</taxon>
        <taxon>Pseudomonadati</taxon>
        <taxon>Pseudomonadota</taxon>
        <taxon>Gammaproteobacteria</taxon>
        <taxon>Moraxellales</taxon>
        <taxon>Moraxellaceae</taxon>
        <taxon>Acinetobacter</taxon>
    </lineage>
</organism>
<dbReference type="eggNOG" id="ENOG5031SN6">
    <property type="taxonomic scope" value="Bacteria"/>
</dbReference>
<dbReference type="STRING" id="202955.GCA_000759995_01316"/>
<evidence type="ECO:0000313" key="2">
    <source>
        <dbReference type="Proteomes" id="UP000017404"/>
    </source>
</evidence>
<evidence type="ECO:0000313" key="1">
    <source>
        <dbReference type="EMBL" id="ESK54947.1"/>
    </source>
</evidence>
<proteinExistence type="predicted"/>
<keyword evidence="2" id="KW-1185">Reference proteome</keyword>
<reference evidence="1 2" key="1">
    <citation type="submission" date="2013-10" db="EMBL/GenBank/DDBJ databases">
        <title>The Genome Sequence of Acinetobacter tjernbergiae CIP107465.</title>
        <authorList>
            <consortium name="The Broad Institute Genomics Platform"/>
            <consortium name="The Broad Institute Genome Sequencing Center for Infectious Disease"/>
            <person name="Cerqueira G."/>
            <person name="Feldgarden M."/>
            <person name="Courvalin P."/>
            <person name="Grillot-Courvalin C."/>
            <person name="Clermont D."/>
            <person name="Rocha E."/>
            <person name="Yoon E.-J."/>
            <person name="Nemec A."/>
            <person name="Young S.K."/>
            <person name="Zeng Q."/>
            <person name="Gargeya S."/>
            <person name="Fitzgerald M."/>
            <person name="Abouelleil A."/>
            <person name="Alvarado L."/>
            <person name="Berlin A.M."/>
            <person name="Chapman S.B."/>
            <person name="Gainer-Dewar J."/>
            <person name="Goldberg J."/>
            <person name="Gnerre S."/>
            <person name="Griggs A."/>
            <person name="Gujja S."/>
            <person name="Hansen M."/>
            <person name="Howarth C."/>
            <person name="Imamovic A."/>
            <person name="Ireland A."/>
            <person name="Larimer J."/>
            <person name="McCowan C."/>
            <person name="Murphy C."/>
            <person name="Pearson M."/>
            <person name="Poon T.W."/>
            <person name="Priest M."/>
            <person name="Roberts A."/>
            <person name="Saif S."/>
            <person name="Shea T."/>
            <person name="Sykes S."/>
            <person name="Wortman J."/>
            <person name="Nusbaum C."/>
            <person name="Birren B."/>
        </authorList>
    </citation>
    <scope>NUCLEOTIDE SEQUENCE [LARGE SCALE GENOMIC DNA]</scope>
    <source>
        <strain evidence="1 2">CIP 107465</strain>
    </source>
</reference>
<dbReference type="OrthoDB" id="7597230at2"/>
<gene>
    <name evidence="1" type="ORF">F990_02252</name>
</gene>
<name>V2UY69_9GAMM</name>
<dbReference type="AlphaFoldDB" id="V2UY69"/>
<accession>V2UY69</accession>